<accession>A0A8X8W1V1</accession>
<proteinExistence type="predicted"/>
<dbReference type="EMBL" id="PNBA02000022">
    <property type="protein sequence ID" value="KAG6386511.1"/>
    <property type="molecule type" value="Genomic_DNA"/>
</dbReference>
<name>A0A8X8W1V1_SALSN</name>
<evidence type="ECO:0000313" key="1">
    <source>
        <dbReference type="EMBL" id="KAG6386511.1"/>
    </source>
</evidence>
<reference evidence="1" key="1">
    <citation type="submission" date="2018-01" db="EMBL/GenBank/DDBJ databases">
        <authorList>
            <person name="Mao J.F."/>
        </authorList>
    </citation>
    <scope>NUCLEOTIDE SEQUENCE</scope>
    <source>
        <strain evidence="1">Huo1</strain>
        <tissue evidence="1">Leaf</tissue>
    </source>
</reference>
<organism evidence="1">
    <name type="scientific">Salvia splendens</name>
    <name type="common">Scarlet sage</name>
    <dbReference type="NCBI Taxonomy" id="180675"/>
    <lineage>
        <taxon>Eukaryota</taxon>
        <taxon>Viridiplantae</taxon>
        <taxon>Streptophyta</taxon>
        <taxon>Embryophyta</taxon>
        <taxon>Tracheophyta</taxon>
        <taxon>Spermatophyta</taxon>
        <taxon>Magnoliopsida</taxon>
        <taxon>eudicotyledons</taxon>
        <taxon>Gunneridae</taxon>
        <taxon>Pentapetalae</taxon>
        <taxon>asterids</taxon>
        <taxon>lamiids</taxon>
        <taxon>Lamiales</taxon>
        <taxon>Lamiaceae</taxon>
        <taxon>Nepetoideae</taxon>
        <taxon>Mentheae</taxon>
        <taxon>Salviinae</taxon>
        <taxon>Salvia</taxon>
        <taxon>Salvia subgen. Calosphace</taxon>
        <taxon>core Calosphace</taxon>
    </lineage>
</organism>
<reference evidence="1" key="2">
    <citation type="submission" date="2020-08" db="EMBL/GenBank/DDBJ databases">
        <title>Plant Genome Project.</title>
        <authorList>
            <person name="Zhang R.-G."/>
        </authorList>
    </citation>
    <scope>NUCLEOTIDE SEQUENCE</scope>
    <source>
        <strain evidence="1">Huo1</strain>
        <tissue evidence="1">Leaf</tissue>
    </source>
</reference>
<dbReference type="Proteomes" id="UP000298416">
    <property type="component" value="Unassembled WGS sequence"/>
</dbReference>
<protein>
    <submittedName>
        <fullName evidence="1">Uncharacterized protein</fullName>
    </submittedName>
</protein>
<comment type="caution">
    <text evidence="1">The sequence shown here is derived from an EMBL/GenBank/DDBJ whole genome shotgun (WGS) entry which is preliminary data.</text>
</comment>
<sequence length="123" mass="13928">MSFQAISDLNIYDILESCYHAPTSFIQLKNTNVPLSFRRLGETERSLLDEEVTDVWLNNEAVRKALHADSISHDAGSMIKYHQNLTSRGYLEIMICVSRLPELKLGQDGSDTRLLVSVCERPS</sequence>
<gene>
    <name evidence="1" type="ORF">SASPL_155414</name>
</gene>
<evidence type="ECO:0000313" key="2">
    <source>
        <dbReference type="Proteomes" id="UP000298416"/>
    </source>
</evidence>
<dbReference type="AlphaFoldDB" id="A0A8X8W1V1"/>
<keyword evidence="2" id="KW-1185">Reference proteome</keyword>